<dbReference type="Proteomes" id="UP000248724">
    <property type="component" value="Unassembled WGS sequence"/>
</dbReference>
<evidence type="ECO:0000256" key="7">
    <source>
        <dbReference type="ARBA" id="ARBA00022670"/>
    </source>
</evidence>
<evidence type="ECO:0000256" key="13">
    <source>
        <dbReference type="ARBA" id="ARBA00031533"/>
    </source>
</evidence>
<keyword evidence="7" id="KW-0645">Protease</keyword>
<evidence type="ECO:0000256" key="5">
    <source>
        <dbReference type="ARBA" id="ARBA00015611"/>
    </source>
</evidence>
<evidence type="ECO:0000313" key="17">
    <source>
        <dbReference type="EMBL" id="MBJ7595712.1"/>
    </source>
</evidence>
<dbReference type="InterPro" id="IPR050344">
    <property type="entry name" value="Peptidase_M1_aminopeptidases"/>
</dbReference>
<reference evidence="18 19" key="1">
    <citation type="journal article" date="2017" name="Nature">
        <title>Atmospheric trace gases support primary production in Antarctic desert surface soil.</title>
        <authorList>
            <person name="Ji M."/>
            <person name="Greening C."/>
            <person name="Vanwonterghem I."/>
            <person name="Carere C.R."/>
            <person name="Bay S.K."/>
            <person name="Steen J.A."/>
            <person name="Montgomery K."/>
            <person name="Lines T."/>
            <person name="Beardall J."/>
            <person name="van Dorst J."/>
            <person name="Snape I."/>
            <person name="Stott M.B."/>
            <person name="Hugenholtz P."/>
            <person name="Ferrari B.C."/>
        </authorList>
    </citation>
    <scope>NUCLEOTIDE SEQUENCE [LARGE SCALE GENOMIC DNA]</scope>
    <source>
        <strain evidence="18">RRmetagenome_bin12</strain>
    </source>
</reference>
<dbReference type="InterPro" id="IPR027268">
    <property type="entry name" value="Peptidase_M4/M1_CTD_sf"/>
</dbReference>
<dbReference type="AlphaFoldDB" id="A0A2W5ZJN5"/>
<evidence type="ECO:0000313" key="20">
    <source>
        <dbReference type="Proteomes" id="UP000606991"/>
    </source>
</evidence>
<organism evidence="18 19">
    <name type="scientific">Candidatus Aeolococcus gillhamiae</name>
    <dbReference type="NCBI Taxonomy" id="3127015"/>
    <lineage>
        <taxon>Bacteria</taxon>
        <taxon>Bacillati</taxon>
        <taxon>Candidatus Dormiibacterota</taxon>
        <taxon>Candidatus Dormibacteria</taxon>
        <taxon>Candidatus Aeolococcales</taxon>
        <taxon>Candidatus Aeolococcaceae</taxon>
        <taxon>Candidatus Aeolococcus</taxon>
    </lineage>
</organism>
<evidence type="ECO:0000256" key="11">
    <source>
        <dbReference type="ARBA" id="ARBA00023049"/>
    </source>
</evidence>
<dbReference type="InterPro" id="IPR014782">
    <property type="entry name" value="Peptidase_M1_dom"/>
</dbReference>
<comment type="similarity">
    <text evidence="3">Belongs to the peptidase M1 family.</text>
</comment>
<dbReference type="Proteomes" id="UP000606991">
    <property type="component" value="Unassembled WGS sequence"/>
</dbReference>
<evidence type="ECO:0000256" key="6">
    <source>
        <dbReference type="ARBA" id="ARBA00022438"/>
    </source>
</evidence>
<dbReference type="InterPro" id="IPR001930">
    <property type="entry name" value="Peptidase_M1"/>
</dbReference>
<accession>A0A934K1S4</accession>
<evidence type="ECO:0000256" key="9">
    <source>
        <dbReference type="ARBA" id="ARBA00022801"/>
    </source>
</evidence>
<dbReference type="GO" id="GO:0070006">
    <property type="term" value="F:metalloaminopeptidase activity"/>
    <property type="evidence" value="ECO:0007669"/>
    <property type="project" value="TreeGrafter"/>
</dbReference>
<dbReference type="GO" id="GO:0005615">
    <property type="term" value="C:extracellular space"/>
    <property type="evidence" value="ECO:0007669"/>
    <property type="project" value="TreeGrafter"/>
</dbReference>
<dbReference type="InterPro" id="IPR024571">
    <property type="entry name" value="ERAP1-like_C_dom"/>
</dbReference>
<feature type="domain" description="ERAP1-like C-terminal" evidence="15">
    <location>
        <begin position="527"/>
        <end position="833"/>
    </location>
</feature>
<dbReference type="CDD" id="cd09602">
    <property type="entry name" value="M1_APN"/>
    <property type="match status" value="1"/>
</dbReference>
<dbReference type="PRINTS" id="PR00756">
    <property type="entry name" value="ALADIPTASE"/>
</dbReference>
<dbReference type="EC" id="3.4.11.2" evidence="4"/>
<dbReference type="EMBL" id="QHBU01000046">
    <property type="protein sequence ID" value="PZR83056.1"/>
    <property type="molecule type" value="Genomic_DNA"/>
</dbReference>
<dbReference type="SUPFAM" id="SSF63737">
    <property type="entry name" value="Leukotriene A4 hydrolase N-terminal domain"/>
    <property type="match status" value="1"/>
</dbReference>
<evidence type="ECO:0000259" key="16">
    <source>
        <dbReference type="Pfam" id="PF17900"/>
    </source>
</evidence>
<feature type="domain" description="Aminopeptidase N-like N-terminal" evidence="16">
    <location>
        <begin position="117"/>
        <end position="189"/>
    </location>
</feature>
<dbReference type="GO" id="GO:0005737">
    <property type="term" value="C:cytoplasm"/>
    <property type="evidence" value="ECO:0007669"/>
    <property type="project" value="TreeGrafter"/>
</dbReference>
<evidence type="ECO:0000256" key="2">
    <source>
        <dbReference type="ARBA" id="ARBA00001947"/>
    </source>
</evidence>
<evidence type="ECO:0000256" key="3">
    <source>
        <dbReference type="ARBA" id="ARBA00010136"/>
    </source>
</evidence>
<keyword evidence="8" id="KW-0479">Metal-binding</keyword>
<evidence type="ECO:0000313" key="19">
    <source>
        <dbReference type="Proteomes" id="UP000248724"/>
    </source>
</evidence>
<dbReference type="GO" id="GO:0016285">
    <property type="term" value="F:alanyl aminopeptidase activity"/>
    <property type="evidence" value="ECO:0007669"/>
    <property type="project" value="UniProtKB-EC"/>
</dbReference>
<dbReference type="FunFam" id="2.60.40.1730:FF:000010">
    <property type="entry name" value="Putative aminopeptidase N"/>
    <property type="match status" value="1"/>
</dbReference>
<accession>A0A2W5ZJN5</accession>
<dbReference type="PANTHER" id="PTHR11533:SF174">
    <property type="entry name" value="PUROMYCIN-SENSITIVE AMINOPEPTIDASE-RELATED"/>
    <property type="match status" value="1"/>
</dbReference>
<proteinExistence type="inferred from homology"/>
<evidence type="ECO:0000259" key="14">
    <source>
        <dbReference type="Pfam" id="PF01433"/>
    </source>
</evidence>
<evidence type="ECO:0000256" key="12">
    <source>
        <dbReference type="ARBA" id="ARBA00029811"/>
    </source>
</evidence>
<dbReference type="GO" id="GO:0042277">
    <property type="term" value="F:peptide binding"/>
    <property type="evidence" value="ECO:0007669"/>
    <property type="project" value="TreeGrafter"/>
</dbReference>
<feature type="domain" description="Peptidase M1 membrane alanine aminopeptidase" evidence="14">
    <location>
        <begin position="227"/>
        <end position="442"/>
    </location>
</feature>
<dbReference type="FunFam" id="1.10.390.10:FF:000004">
    <property type="entry name" value="Aminopeptidase N"/>
    <property type="match status" value="1"/>
</dbReference>
<evidence type="ECO:0000256" key="10">
    <source>
        <dbReference type="ARBA" id="ARBA00022833"/>
    </source>
</evidence>
<dbReference type="GO" id="GO:0043171">
    <property type="term" value="P:peptide catabolic process"/>
    <property type="evidence" value="ECO:0007669"/>
    <property type="project" value="TreeGrafter"/>
</dbReference>
<keyword evidence="6 18" id="KW-0031">Aminopeptidase</keyword>
<evidence type="ECO:0000256" key="1">
    <source>
        <dbReference type="ARBA" id="ARBA00000098"/>
    </source>
</evidence>
<comment type="caution">
    <text evidence="18">The sequence shown here is derived from an EMBL/GenBank/DDBJ whole genome shotgun (WGS) entry which is preliminary data.</text>
</comment>
<dbReference type="PANTHER" id="PTHR11533">
    <property type="entry name" value="PROTEASE M1 ZINC METALLOPROTEASE"/>
    <property type="match status" value="1"/>
</dbReference>
<dbReference type="InterPro" id="IPR042097">
    <property type="entry name" value="Aminopeptidase_N-like_N_sf"/>
</dbReference>
<keyword evidence="10" id="KW-0862">Zinc</keyword>
<keyword evidence="11" id="KW-0482">Metalloprotease</keyword>
<dbReference type="InterPro" id="IPR012778">
    <property type="entry name" value="Pept_M1_aminopeptidase"/>
</dbReference>
<dbReference type="Gene3D" id="1.10.390.10">
    <property type="entry name" value="Neutral Protease Domain 2"/>
    <property type="match status" value="1"/>
</dbReference>
<keyword evidence="9 17" id="KW-0378">Hydrolase</keyword>
<reference evidence="18" key="2">
    <citation type="submission" date="2018-05" db="EMBL/GenBank/DDBJ databases">
        <authorList>
            <person name="Ferrari B."/>
        </authorList>
    </citation>
    <scope>NUCLEOTIDE SEQUENCE</scope>
    <source>
        <strain evidence="18">RRmetagenome_bin12</strain>
    </source>
</reference>
<evidence type="ECO:0000259" key="15">
    <source>
        <dbReference type="Pfam" id="PF11838"/>
    </source>
</evidence>
<dbReference type="GO" id="GO:0008270">
    <property type="term" value="F:zinc ion binding"/>
    <property type="evidence" value="ECO:0007669"/>
    <property type="project" value="InterPro"/>
</dbReference>
<dbReference type="GO" id="GO:0006508">
    <property type="term" value="P:proteolysis"/>
    <property type="evidence" value="ECO:0007669"/>
    <property type="project" value="UniProtKB-KW"/>
</dbReference>
<dbReference type="RefSeq" id="WP_337313067.1">
    <property type="nucleotide sequence ID" value="NZ_JAEKNS010000131.1"/>
</dbReference>
<dbReference type="InterPro" id="IPR045357">
    <property type="entry name" value="Aminopeptidase_N-like_N"/>
</dbReference>
<dbReference type="NCBIfam" id="TIGR02412">
    <property type="entry name" value="pepN_strep_liv"/>
    <property type="match status" value="1"/>
</dbReference>
<dbReference type="SUPFAM" id="SSF55486">
    <property type="entry name" value="Metalloproteases ('zincins'), catalytic domain"/>
    <property type="match status" value="1"/>
</dbReference>
<dbReference type="Gene3D" id="2.60.40.1730">
    <property type="entry name" value="tricorn interacting facor f3 domain"/>
    <property type="match status" value="1"/>
</dbReference>
<evidence type="ECO:0000313" key="18">
    <source>
        <dbReference type="EMBL" id="PZR83056.1"/>
    </source>
</evidence>
<comment type="cofactor">
    <cofactor evidence="2">
        <name>Zn(2+)</name>
        <dbReference type="ChEBI" id="CHEBI:29105"/>
    </cofactor>
</comment>
<dbReference type="Pfam" id="PF11838">
    <property type="entry name" value="ERAP1_C"/>
    <property type="match status" value="1"/>
</dbReference>
<dbReference type="EMBL" id="JAEKNS010000131">
    <property type="protein sequence ID" value="MBJ7595712.1"/>
    <property type="molecule type" value="Genomic_DNA"/>
</dbReference>
<protein>
    <recommendedName>
        <fullName evidence="5">Aminopeptidase N</fullName>
        <ecNumber evidence="4">3.4.11.2</ecNumber>
    </recommendedName>
    <alternativeName>
        <fullName evidence="12">Alanine aminopeptidase</fullName>
    </alternativeName>
    <alternativeName>
        <fullName evidence="13">Lysyl aminopeptidase</fullName>
    </alternativeName>
</protein>
<name>A0A2W5ZJN5_9BACT</name>
<reference evidence="17 20" key="3">
    <citation type="submission" date="2020-10" db="EMBL/GenBank/DDBJ databases">
        <title>Ca. Dormibacterota MAGs.</title>
        <authorList>
            <person name="Montgomery K."/>
        </authorList>
    </citation>
    <scope>NUCLEOTIDE SEQUENCE [LARGE SCALE GENOMIC DNA]</scope>
    <source>
        <strain evidence="17">SC8812_S17_18</strain>
    </source>
</reference>
<comment type="catalytic activity">
    <reaction evidence="1">
        <text>Release of an N-terminal amino acid, Xaa-|-Yaa- from a peptide, amide or arylamide. Xaa is preferably Ala, but may be most amino acids including Pro (slow action). When a terminal hydrophobic residue is followed by a prolyl residue, the two may be released as an intact Xaa-Pro dipeptide.</text>
        <dbReference type="EC" id="3.4.11.2"/>
    </reaction>
</comment>
<evidence type="ECO:0000256" key="4">
    <source>
        <dbReference type="ARBA" id="ARBA00012564"/>
    </source>
</evidence>
<dbReference type="GO" id="GO:0016020">
    <property type="term" value="C:membrane"/>
    <property type="evidence" value="ECO:0007669"/>
    <property type="project" value="TreeGrafter"/>
</dbReference>
<sequence length="854" mass="94379">MTPDDLLRSEAEQRVSLISGLHYDIWLDLTGEPAQPTFLSTSEVTFSARDGSSTFLNLDAAGVQGIVLNGRDVDVAAFAKNRIALTGLQSENTLRVVADCRYSHTGMGLHRVVDPADGNVYLYTQCEPFEAHRVFACFDQPDLKATFTLSVAAPSEWTLVSNAPVDRAEAAGASTTTVFRESPVMSTYLVAIVAGPYARVTDSHEGVELNLYCRQSLRRYLDDAEIFEITKQGLTHFASRFKMSYPFGSKYDQLFVPEFNAGAMENVACVTFNEESTIYRGPVPATVLAWRAGTILHEMAHMWFGDLVTMRWWDDLWLNESFATYMGNDAQAEATKYTSAWVDFANGDKSWAALQDQLPTTHPIAADVPDVSTGRLNFDGISYAKGASVLRQLVAWVGEDAFFGGVRDYFAEHQWANASLKDFLAPLERHSGRDLAAWSREWLQTAGMNVLQAEVVTTSDGMIESCTIVQSAANPKFPTLRSHRVGVGLYDLDDDGRLVRTERLELDVAGERTELEALRRRARPALLLLNDGDLTFAKIRLDDVSTQTVMDHLSDLDDALARSLIWAAVWDMTRDGELPASRYIDLVARHAPNERVPTIVDDILGQAVGAVELYSHPSNRPALRARLHDTSSRILEAASPGTPHQLTALRVTVTTSDTDGQLDAAAGLLEGSELPPGVVVDQDLRWFLIRRLAAAGRVDEEVINAESARDKTDVGLRKAAAACAARPDAAAKEAAWERLIDPETPLATQKALIRGLQERDQQDLFADFLDRWVETVPRYWRERSSEEAEFFTAGMYPVYRVDDAVVAAADRLLEGGELKESGRRLVVESRDQTLRLQRAQAADHASEAEVGART</sequence>
<evidence type="ECO:0000256" key="8">
    <source>
        <dbReference type="ARBA" id="ARBA00022723"/>
    </source>
</evidence>
<dbReference type="Pfam" id="PF17900">
    <property type="entry name" value="Peptidase_M1_N"/>
    <property type="match status" value="1"/>
</dbReference>
<gene>
    <name evidence="18" type="primary">pepN</name>
    <name evidence="18" type="ORF">DLM65_02565</name>
    <name evidence="17" type="ORF">JF886_12785</name>
</gene>
<dbReference type="Pfam" id="PF01433">
    <property type="entry name" value="Peptidase_M1"/>
    <property type="match status" value="1"/>
</dbReference>